<proteinExistence type="predicted"/>
<comment type="caution">
    <text evidence="1">The sequence shown here is derived from an EMBL/GenBank/DDBJ whole genome shotgun (WGS) entry which is preliminary data.</text>
</comment>
<dbReference type="Proteomes" id="UP000191672">
    <property type="component" value="Unassembled WGS sequence"/>
</dbReference>
<evidence type="ECO:0000313" key="1">
    <source>
        <dbReference type="EMBL" id="OQD63798.1"/>
    </source>
</evidence>
<dbReference type="SUPFAM" id="SSF53098">
    <property type="entry name" value="Ribonuclease H-like"/>
    <property type="match status" value="1"/>
</dbReference>
<evidence type="ECO:0008006" key="3">
    <source>
        <dbReference type="Google" id="ProtNLM"/>
    </source>
</evidence>
<evidence type="ECO:0000313" key="2">
    <source>
        <dbReference type="Proteomes" id="UP000191672"/>
    </source>
</evidence>
<organism evidence="1 2">
    <name type="scientific">Penicillium antarcticum</name>
    <dbReference type="NCBI Taxonomy" id="416450"/>
    <lineage>
        <taxon>Eukaryota</taxon>
        <taxon>Fungi</taxon>
        <taxon>Dikarya</taxon>
        <taxon>Ascomycota</taxon>
        <taxon>Pezizomycotina</taxon>
        <taxon>Eurotiomycetes</taxon>
        <taxon>Eurotiomycetidae</taxon>
        <taxon>Eurotiales</taxon>
        <taxon>Aspergillaceae</taxon>
        <taxon>Penicillium</taxon>
    </lineage>
</organism>
<dbReference type="InterPro" id="IPR012337">
    <property type="entry name" value="RNaseH-like_sf"/>
</dbReference>
<dbReference type="AlphaFoldDB" id="A0A1V6NGB9"/>
<sequence length="141" mass="16459">RENQARFLAIAALARDILLFPTIGAGVKRLFNTTRDIYHYRRGRIKSSTIEDLMIFLCTSRFDIEEEEARLLKKFFSYNKIEAAKEEKDKKLDEIEIEPISDTKEQETTIDKEIEVDKVLSATFKEQTRRESQVQLPGNNT</sequence>
<protein>
    <recommendedName>
        <fullName evidence="3">HAT C-terminal dimerisation domain-containing protein</fullName>
    </recommendedName>
</protein>
<keyword evidence="2" id="KW-1185">Reference proteome</keyword>
<dbReference type="EMBL" id="MDYN01000456">
    <property type="protein sequence ID" value="OQD63798.1"/>
    <property type="molecule type" value="Genomic_DNA"/>
</dbReference>
<accession>A0A1V6NGB9</accession>
<gene>
    <name evidence="1" type="ORF">PENANT_c456G06534</name>
</gene>
<reference evidence="2" key="1">
    <citation type="journal article" date="2017" name="Nat. Microbiol.">
        <title>Global analysis of biosynthetic gene clusters reveals vast potential of secondary metabolite production in Penicillium species.</title>
        <authorList>
            <person name="Nielsen J.C."/>
            <person name="Grijseels S."/>
            <person name="Prigent S."/>
            <person name="Ji B."/>
            <person name="Dainat J."/>
            <person name="Nielsen K.F."/>
            <person name="Frisvad J.C."/>
            <person name="Workman M."/>
            <person name="Nielsen J."/>
        </authorList>
    </citation>
    <scope>NUCLEOTIDE SEQUENCE [LARGE SCALE GENOMIC DNA]</scope>
    <source>
        <strain evidence="2">IBT 31811</strain>
    </source>
</reference>
<name>A0A1V6NGB9_9EURO</name>
<feature type="non-terminal residue" evidence="1">
    <location>
        <position position="1"/>
    </location>
</feature>